<dbReference type="WBParaSite" id="RSKR_0000790100.1">
    <property type="protein sequence ID" value="RSKR_0000790100.1"/>
    <property type="gene ID" value="RSKR_0000790100"/>
</dbReference>
<organism evidence="1 2">
    <name type="scientific">Rhabditophanes sp. KR3021</name>
    <dbReference type="NCBI Taxonomy" id="114890"/>
    <lineage>
        <taxon>Eukaryota</taxon>
        <taxon>Metazoa</taxon>
        <taxon>Ecdysozoa</taxon>
        <taxon>Nematoda</taxon>
        <taxon>Chromadorea</taxon>
        <taxon>Rhabditida</taxon>
        <taxon>Tylenchina</taxon>
        <taxon>Panagrolaimomorpha</taxon>
        <taxon>Strongyloidoidea</taxon>
        <taxon>Alloionematidae</taxon>
        <taxon>Rhabditophanes</taxon>
    </lineage>
</organism>
<evidence type="ECO:0000313" key="1">
    <source>
        <dbReference type="Proteomes" id="UP000095286"/>
    </source>
</evidence>
<proteinExistence type="predicted"/>
<accession>A0AC35U6S4</accession>
<reference evidence="2" key="1">
    <citation type="submission" date="2016-11" db="UniProtKB">
        <authorList>
            <consortium name="WormBaseParasite"/>
        </authorList>
    </citation>
    <scope>IDENTIFICATION</scope>
    <source>
        <strain evidence="2">KR3021</strain>
    </source>
</reference>
<protein>
    <submittedName>
        <fullName evidence="2">Arginyl-tRNA--protein transferase 1</fullName>
    </submittedName>
</protein>
<sequence length="400" mass="47176">MNETCCPQYTIRLDVDQFKISKSQKQVLSTFLRFLKSGAKTEKIECSDSSNNNGKAPNSKRARAGAVVNQSEPRNDRSRKKKEIRRERAIDKLNKKGVNIKEYQKDRFERERKREKSLESLFAEIINHKKTTGTGHTFHTHTLKVNSSEFNSFAEESEALYMKYQSLVHKDNDRSKTNWKDFLVTTPIGYQFMNKSFEELPYVDKYGTYHQNYFLDDKLIAVGVLDVLPTLVSAKYFYYDPDYSFCNMGIFSALHEIYTIKKMHLLLKRLQYYYMGYFIYNCPKMRYKAKFEPSELLCDTSFKWMACSEAIEKIAENDGRFTSFYDSEEVPTININNLNLKICKKAFDRTFLIGVTWEVLQRHRNYCNIDNDKFKRNFQEFVNRIGEMAYSIKIHLPQLG</sequence>
<evidence type="ECO:0000313" key="2">
    <source>
        <dbReference type="WBParaSite" id="RSKR_0000790100.1"/>
    </source>
</evidence>
<dbReference type="Proteomes" id="UP000095286">
    <property type="component" value="Unplaced"/>
</dbReference>
<name>A0AC35U6S4_9BILA</name>